<proteinExistence type="predicted"/>
<dbReference type="AlphaFoldDB" id="A0A0C2ZR54"/>
<evidence type="ECO:0000313" key="2">
    <source>
        <dbReference type="Proteomes" id="UP000053989"/>
    </source>
</evidence>
<protein>
    <submittedName>
        <fullName evidence="1">Uncharacterized protein</fullName>
    </submittedName>
</protein>
<accession>A0A0C2ZR54</accession>
<reference evidence="1 2" key="1">
    <citation type="submission" date="2014-04" db="EMBL/GenBank/DDBJ databases">
        <authorList>
            <consortium name="DOE Joint Genome Institute"/>
            <person name="Kuo A."/>
            <person name="Kohler A."/>
            <person name="Nagy L.G."/>
            <person name="Floudas D."/>
            <person name="Copeland A."/>
            <person name="Barry K.W."/>
            <person name="Cichocki N."/>
            <person name="Veneault-Fourrey C."/>
            <person name="LaButti K."/>
            <person name="Lindquist E.A."/>
            <person name="Lipzen A."/>
            <person name="Lundell T."/>
            <person name="Morin E."/>
            <person name="Murat C."/>
            <person name="Sun H."/>
            <person name="Tunlid A."/>
            <person name="Henrissat B."/>
            <person name="Grigoriev I.V."/>
            <person name="Hibbett D.S."/>
            <person name="Martin F."/>
            <person name="Nordberg H.P."/>
            <person name="Cantor M.N."/>
            <person name="Hua S.X."/>
        </authorList>
    </citation>
    <scope>NUCLEOTIDE SEQUENCE [LARGE SCALE GENOMIC DNA]</scope>
    <source>
        <strain evidence="1 2">Foug A</strain>
    </source>
</reference>
<dbReference type="EMBL" id="KN822031">
    <property type="protein sequence ID" value="KIM64038.1"/>
    <property type="molecule type" value="Genomic_DNA"/>
</dbReference>
<organism evidence="1 2">
    <name type="scientific">Scleroderma citrinum Foug A</name>
    <dbReference type="NCBI Taxonomy" id="1036808"/>
    <lineage>
        <taxon>Eukaryota</taxon>
        <taxon>Fungi</taxon>
        <taxon>Dikarya</taxon>
        <taxon>Basidiomycota</taxon>
        <taxon>Agaricomycotina</taxon>
        <taxon>Agaricomycetes</taxon>
        <taxon>Agaricomycetidae</taxon>
        <taxon>Boletales</taxon>
        <taxon>Sclerodermatineae</taxon>
        <taxon>Sclerodermataceae</taxon>
        <taxon>Scleroderma</taxon>
    </lineage>
</organism>
<keyword evidence="2" id="KW-1185">Reference proteome</keyword>
<dbReference type="InParanoid" id="A0A0C2ZR54"/>
<reference evidence="2" key="2">
    <citation type="submission" date="2015-01" db="EMBL/GenBank/DDBJ databases">
        <title>Evolutionary Origins and Diversification of the Mycorrhizal Mutualists.</title>
        <authorList>
            <consortium name="DOE Joint Genome Institute"/>
            <consortium name="Mycorrhizal Genomics Consortium"/>
            <person name="Kohler A."/>
            <person name="Kuo A."/>
            <person name="Nagy L.G."/>
            <person name="Floudas D."/>
            <person name="Copeland A."/>
            <person name="Barry K.W."/>
            <person name="Cichocki N."/>
            <person name="Veneault-Fourrey C."/>
            <person name="LaButti K."/>
            <person name="Lindquist E.A."/>
            <person name="Lipzen A."/>
            <person name="Lundell T."/>
            <person name="Morin E."/>
            <person name="Murat C."/>
            <person name="Riley R."/>
            <person name="Ohm R."/>
            <person name="Sun H."/>
            <person name="Tunlid A."/>
            <person name="Henrissat B."/>
            <person name="Grigoriev I.V."/>
            <person name="Hibbett D.S."/>
            <person name="Martin F."/>
        </authorList>
    </citation>
    <scope>NUCLEOTIDE SEQUENCE [LARGE SCALE GENOMIC DNA]</scope>
    <source>
        <strain evidence="2">Foug A</strain>
    </source>
</reference>
<gene>
    <name evidence="1" type="ORF">SCLCIDRAFT_1213874</name>
</gene>
<evidence type="ECO:0000313" key="1">
    <source>
        <dbReference type="EMBL" id="KIM64038.1"/>
    </source>
</evidence>
<name>A0A0C2ZR54_9AGAM</name>
<dbReference type="Proteomes" id="UP000053989">
    <property type="component" value="Unassembled WGS sequence"/>
</dbReference>
<dbReference type="HOGENOM" id="CLU_1176012_0_0_1"/>
<dbReference type="STRING" id="1036808.A0A0C2ZR54"/>
<sequence length="236" mass="25931">MRDTFKPCFPFPDELLLIIAYIAAVPDFSPHSRGNIYADALSMCQVSKAIRRAALPAVLHTVVLPHAKHLSRFIAALHIQRHHLGTKSPLFIDYTKHIRKICIGEYIELPPPAPNWEAKAFDLVRPAGSAPDDDISVLAPVLLGAGSLSIDGQSLALLCHCLQLAWRSMTEDVHMEIDGPTVTKNLPWRTSALTVFGEVPSWKPLQSTLEGVQFLDSLSSVTFLLNHDGLVMGTPD</sequence>
<dbReference type="OrthoDB" id="2606310at2759"/>